<proteinExistence type="predicted"/>
<dbReference type="STRING" id="530584.SAMN05421630_105312"/>
<organism evidence="2 3">
    <name type="scientific">Prauserella marina</name>
    <dbReference type="NCBI Taxonomy" id="530584"/>
    <lineage>
        <taxon>Bacteria</taxon>
        <taxon>Bacillati</taxon>
        <taxon>Actinomycetota</taxon>
        <taxon>Actinomycetes</taxon>
        <taxon>Pseudonocardiales</taxon>
        <taxon>Pseudonocardiaceae</taxon>
        <taxon>Prauserella</taxon>
    </lineage>
</organism>
<dbReference type="Pfam" id="PF13577">
    <property type="entry name" value="SnoaL_4"/>
    <property type="match status" value="1"/>
</dbReference>
<evidence type="ECO:0000313" key="2">
    <source>
        <dbReference type="EMBL" id="SDD04267.1"/>
    </source>
</evidence>
<dbReference type="Gene3D" id="3.10.450.50">
    <property type="match status" value="1"/>
</dbReference>
<dbReference type="AlphaFoldDB" id="A0A222VQZ0"/>
<dbReference type="CDD" id="cd00531">
    <property type="entry name" value="NTF2_like"/>
    <property type="match status" value="1"/>
</dbReference>
<gene>
    <name evidence="2" type="ORF">SAMN05421630_105312</name>
</gene>
<accession>A0A222VQZ0</accession>
<dbReference type="KEGG" id="pmad:BAY61_16320"/>
<keyword evidence="3" id="KW-1185">Reference proteome</keyword>
<evidence type="ECO:0000313" key="3">
    <source>
        <dbReference type="Proteomes" id="UP000199494"/>
    </source>
</evidence>
<dbReference type="InterPro" id="IPR037401">
    <property type="entry name" value="SnoaL-like"/>
</dbReference>
<reference evidence="2 3" key="1">
    <citation type="submission" date="2016-10" db="EMBL/GenBank/DDBJ databases">
        <authorList>
            <person name="de Groot N.N."/>
        </authorList>
    </citation>
    <scope>NUCLEOTIDE SEQUENCE [LARGE SCALE GENOMIC DNA]</scope>
    <source>
        <strain evidence="2 3">CGMCC 4.5506</strain>
    </source>
</reference>
<dbReference type="InterPro" id="IPR032710">
    <property type="entry name" value="NTF2-like_dom_sf"/>
</dbReference>
<dbReference type="SUPFAM" id="SSF54427">
    <property type="entry name" value="NTF2-like"/>
    <property type="match status" value="1"/>
</dbReference>
<name>A0A222VQZ0_9PSEU</name>
<evidence type="ECO:0000256" key="1">
    <source>
        <dbReference type="SAM" id="MobiDB-lite"/>
    </source>
</evidence>
<sequence length="161" mass="18160">MRLSERDRLDLLDLAARYALYADRRDLDALAGLFTEDGVLVLPEPPASLAATTRHEGHARIGFALAALHDIPVTEHAVLGHVIDEQPATGTASGTVTGTASHVTDRPDGQSRDLIWHVHYRDRYRRDPGGWRFHTRQLDIDWIETRPVRLHRQGGGDRRRH</sequence>
<dbReference type="EMBL" id="FMZE01000005">
    <property type="protein sequence ID" value="SDD04267.1"/>
    <property type="molecule type" value="Genomic_DNA"/>
</dbReference>
<dbReference type="RefSeq" id="WP_170140199.1">
    <property type="nucleotide sequence ID" value="NZ_CP016353.1"/>
</dbReference>
<feature type="region of interest" description="Disordered" evidence="1">
    <location>
        <begin position="89"/>
        <end position="108"/>
    </location>
</feature>
<feature type="compositionally biased region" description="Low complexity" evidence="1">
    <location>
        <begin position="89"/>
        <end position="101"/>
    </location>
</feature>
<protein>
    <submittedName>
        <fullName evidence="2">SnoaL-like domain-containing protein</fullName>
    </submittedName>
</protein>
<dbReference type="Proteomes" id="UP000199494">
    <property type="component" value="Unassembled WGS sequence"/>
</dbReference>